<feature type="compositionally biased region" description="Basic and acidic residues" evidence="2">
    <location>
        <begin position="237"/>
        <end position="252"/>
    </location>
</feature>
<dbReference type="FunCoup" id="A0A4S2N0D4">
    <property type="interactions" value="30"/>
</dbReference>
<dbReference type="PANTHER" id="PTHR28181">
    <property type="entry name" value="UPF0655 PROTEIN YCR015C"/>
    <property type="match status" value="1"/>
</dbReference>
<dbReference type="STRING" id="341454.A0A4S2N0D4"/>
<dbReference type="InterPro" id="IPR006384">
    <property type="entry name" value="HAD_hydro_PyrdxlP_Pase-like"/>
</dbReference>
<sequence>MASQHKFMVFTDFDGTITRTDSNDFLTDNVGYGVQRRRELNLAVLEETWTFRDAFKDMLDSVKLPFPQCIDLLVKNIKLDPGFADFYKWATDNDIPVIVLSSGMEPIIRALLKELVGPTAEGIKIVSNQVDIHEDGTWDIVFHDDSHFGHDKSLAIRPYAHLPTNERPTLFYCGDGVSDLSAARETDLLFAKVGHDLITYCQKEGFPFKVFRDFKDIHRDIQDVFEGKKTTQQIAEEGAKQAAEENLADPEK</sequence>
<dbReference type="InParanoid" id="A0A4S2N0D4"/>
<dbReference type="InterPro" id="IPR023214">
    <property type="entry name" value="HAD_sf"/>
</dbReference>
<protein>
    <recommendedName>
        <fullName evidence="5">2-hydroxy-3-keto-5-methylthiopentenyl-1-phosphate phosphatase-like protein</fullName>
    </recommendedName>
</protein>
<dbReference type="Proteomes" id="UP000298138">
    <property type="component" value="Unassembled WGS sequence"/>
</dbReference>
<evidence type="ECO:0008006" key="5">
    <source>
        <dbReference type="Google" id="ProtNLM"/>
    </source>
</evidence>
<dbReference type="GO" id="GO:0016791">
    <property type="term" value="F:phosphatase activity"/>
    <property type="evidence" value="ECO:0007669"/>
    <property type="project" value="InterPro"/>
</dbReference>
<name>A0A4S2N0D4_9PEZI</name>
<reference evidence="3 4" key="1">
    <citation type="submission" date="2019-04" db="EMBL/GenBank/DDBJ databases">
        <title>Comparative genomics and transcriptomics to analyze fruiting body development in filamentous ascomycetes.</title>
        <authorList>
            <consortium name="DOE Joint Genome Institute"/>
            <person name="Lutkenhaus R."/>
            <person name="Traeger S."/>
            <person name="Breuer J."/>
            <person name="Kuo A."/>
            <person name="Lipzen A."/>
            <person name="Pangilinan J."/>
            <person name="Dilworth D."/>
            <person name="Sandor L."/>
            <person name="Poggeler S."/>
            <person name="Barry K."/>
            <person name="Grigoriev I.V."/>
            <person name="Nowrousian M."/>
        </authorList>
    </citation>
    <scope>NUCLEOTIDE SEQUENCE [LARGE SCALE GENOMIC DNA]</scope>
    <source>
        <strain evidence="3 4">CBS 389.68</strain>
    </source>
</reference>
<keyword evidence="1" id="KW-0378">Hydrolase</keyword>
<evidence type="ECO:0000256" key="1">
    <source>
        <dbReference type="ARBA" id="ARBA00022801"/>
    </source>
</evidence>
<dbReference type="InterPro" id="IPR036412">
    <property type="entry name" value="HAD-like_sf"/>
</dbReference>
<keyword evidence="4" id="KW-1185">Reference proteome</keyword>
<gene>
    <name evidence="3" type="ORF">EX30DRAFT_370521</name>
</gene>
<dbReference type="NCBIfam" id="TIGR01488">
    <property type="entry name" value="HAD-SF-IB"/>
    <property type="match status" value="1"/>
</dbReference>
<feature type="region of interest" description="Disordered" evidence="2">
    <location>
        <begin position="232"/>
        <end position="252"/>
    </location>
</feature>
<dbReference type="NCBIfam" id="TIGR01489">
    <property type="entry name" value="DKMTPPase-SF"/>
    <property type="match status" value="1"/>
</dbReference>
<dbReference type="Gene3D" id="3.90.1470.20">
    <property type="match status" value="1"/>
</dbReference>
<dbReference type="InterPro" id="IPR050849">
    <property type="entry name" value="HAD-like_hydrolase_phosphatase"/>
</dbReference>
<dbReference type="OrthoDB" id="10014216at2759"/>
<evidence type="ECO:0000256" key="2">
    <source>
        <dbReference type="SAM" id="MobiDB-lite"/>
    </source>
</evidence>
<dbReference type="PANTHER" id="PTHR28181:SF2">
    <property type="entry name" value="PHOSPHORIC MONOESTER HYDROLASE"/>
    <property type="match status" value="1"/>
</dbReference>
<evidence type="ECO:0000313" key="3">
    <source>
        <dbReference type="EMBL" id="TGZ82406.1"/>
    </source>
</evidence>
<proteinExistence type="predicted"/>
<dbReference type="Gene3D" id="3.40.50.1000">
    <property type="entry name" value="HAD superfamily/HAD-like"/>
    <property type="match status" value="1"/>
</dbReference>
<dbReference type="Pfam" id="PF12710">
    <property type="entry name" value="HAD"/>
    <property type="match status" value="1"/>
</dbReference>
<dbReference type="AlphaFoldDB" id="A0A4S2N0D4"/>
<organism evidence="3 4">
    <name type="scientific">Ascodesmis nigricans</name>
    <dbReference type="NCBI Taxonomy" id="341454"/>
    <lineage>
        <taxon>Eukaryota</taxon>
        <taxon>Fungi</taxon>
        <taxon>Dikarya</taxon>
        <taxon>Ascomycota</taxon>
        <taxon>Pezizomycotina</taxon>
        <taxon>Pezizomycetes</taxon>
        <taxon>Pezizales</taxon>
        <taxon>Ascodesmidaceae</taxon>
        <taxon>Ascodesmis</taxon>
    </lineage>
</organism>
<accession>A0A4S2N0D4</accession>
<dbReference type="SUPFAM" id="SSF56784">
    <property type="entry name" value="HAD-like"/>
    <property type="match status" value="1"/>
</dbReference>
<evidence type="ECO:0000313" key="4">
    <source>
        <dbReference type="Proteomes" id="UP000298138"/>
    </source>
</evidence>
<dbReference type="EMBL" id="ML220115">
    <property type="protein sequence ID" value="TGZ82406.1"/>
    <property type="molecule type" value="Genomic_DNA"/>
</dbReference>